<proteinExistence type="inferred from homology"/>
<evidence type="ECO:0000313" key="5">
    <source>
        <dbReference type="EMBL" id="XBT81141.1"/>
    </source>
</evidence>
<evidence type="ECO:0000256" key="2">
    <source>
        <dbReference type="ARBA" id="ARBA00023125"/>
    </source>
</evidence>
<dbReference type="SUPFAM" id="SSF46894">
    <property type="entry name" value="C-terminal effector domain of the bipartite response regulators"/>
    <property type="match status" value="1"/>
</dbReference>
<dbReference type="PANTHER" id="PTHR47691">
    <property type="entry name" value="REGULATOR-RELATED"/>
    <property type="match status" value="1"/>
</dbReference>
<dbReference type="InterPro" id="IPR027417">
    <property type="entry name" value="P-loop_NTPase"/>
</dbReference>
<protein>
    <submittedName>
        <fullName evidence="5">BTAD domain-containing putative transcriptional regulator</fullName>
    </submittedName>
</protein>
<dbReference type="RefSeq" id="WP_349877559.1">
    <property type="nucleotide sequence ID" value="NZ_CP157974.1"/>
</dbReference>
<accession>A0AAU7QYR7</accession>
<dbReference type="GO" id="GO:0006355">
    <property type="term" value="P:regulation of DNA-templated transcription"/>
    <property type="evidence" value="ECO:0007669"/>
    <property type="project" value="InterPro"/>
</dbReference>
<dbReference type="GO" id="GO:0003677">
    <property type="term" value="F:DNA binding"/>
    <property type="evidence" value="ECO:0007669"/>
    <property type="project" value="UniProtKB-UniRule"/>
</dbReference>
<dbReference type="SMART" id="SM00382">
    <property type="entry name" value="AAA"/>
    <property type="match status" value="1"/>
</dbReference>
<evidence type="ECO:0000256" key="1">
    <source>
        <dbReference type="ARBA" id="ARBA00005820"/>
    </source>
</evidence>
<dbReference type="PRINTS" id="PR00364">
    <property type="entry name" value="DISEASERSIST"/>
</dbReference>
<dbReference type="AlphaFoldDB" id="A0AAU7QYR7"/>
<dbReference type="InterPro" id="IPR011990">
    <property type="entry name" value="TPR-like_helical_dom_sf"/>
</dbReference>
<dbReference type="Gene3D" id="1.10.10.10">
    <property type="entry name" value="Winged helix-like DNA-binding domain superfamily/Winged helix DNA-binding domain"/>
    <property type="match status" value="1"/>
</dbReference>
<dbReference type="Pfam" id="PF00486">
    <property type="entry name" value="Trans_reg_C"/>
    <property type="match status" value="1"/>
</dbReference>
<dbReference type="GO" id="GO:0000160">
    <property type="term" value="P:phosphorelay signal transduction system"/>
    <property type="evidence" value="ECO:0007669"/>
    <property type="project" value="InterPro"/>
</dbReference>
<organism evidence="5">
    <name type="scientific">Micromonospora sp. HUAS YX12</name>
    <dbReference type="NCBI Taxonomy" id="3156396"/>
    <lineage>
        <taxon>Bacteria</taxon>
        <taxon>Bacillati</taxon>
        <taxon>Actinomycetota</taxon>
        <taxon>Actinomycetes</taxon>
        <taxon>Micromonosporales</taxon>
        <taxon>Micromonosporaceae</taxon>
        <taxon>Micromonospora</taxon>
    </lineage>
</organism>
<dbReference type="PROSITE" id="PS51755">
    <property type="entry name" value="OMPR_PHOB"/>
    <property type="match status" value="1"/>
</dbReference>
<dbReference type="InterPro" id="IPR001867">
    <property type="entry name" value="OmpR/PhoB-type_DNA-bd"/>
</dbReference>
<keyword evidence="2 3" id="KW-0238">DNA-binding</keyword>
<dbReference type="Gene3D" id="1.25.40.10">
    <property type="entry name" value="Tetratricopeptide repeat domain"/>
    <property type="match status" value="1"/>
</dbReference>
<sequence length="627" mass="67763">MRAAIVEINVLGAIHAVIDSRKVDLGSRKQRALIALLALRHGTPVPIDEIIEALWENQSPGAPQSLVHTYVARLRQVMEPDSPARRRTNVIGHSGTGYQLRLPLDAVDVSRFHSHADHGLQLLASGAAGEAYGLLRRALGEWPASLSTDLESLLPGCEDVTLLRGKWTTVAMAYVRAGLTSKGAVAVLPTAERLAQVDPLNEAAQALYLETQRRAGHGASALSHYDRIRTRLQAELGVEPGHELRRVHRQLVAAGGNRVPGPPSGGWLGPGPAVDPLIDREDELRQLRDLLVQQRLITLSGPAGAGKSAVARAAAAAARPDFRDGVAVVDLATACGTADAADAVRRTLHPMLPHRHAAPARPFEDLAGRQILLLLDNAENVLEPCAGLVDDLLRSCPQARVLVTSRELLGLPYETILTIGPLRPPGPETPADPAALLSVPAVALFARRATQARPSFSVDEDNCALVATICRRLDGLPLALELAARVLRTTGLPELAEQCRDPLRLLDASRRGTPAHHRSLHAAVVRTVDRLPLAEQQCLALVSGMEEPVSPDMVETTARSYCDREVRIDLRPLLNRLVDKSLLMARHDEHGTSYRMLRTIRRIGLQLLDRFGAAPSVANALCQETIR</sequence>
<dbReference type="InterPro" id="IPR003593">
    <property type="entry name" value="AAA+_ATPase"/>
</dbReference>
<dbReference type="SUPFAM" id="SSF48452">
    <property type="entry name" value="TPR-like"/>
    <property type="match status" value="1"/>
</dbReference>
<comment type="similarity">
    <text evidence="1">Belongs to the AfsR/DnrI/RedD regulatory family.</text>
</comment>
<feature type="DNA-binding region" description="OmpR/PhoB-type" evidence="3">
    <location>
        <begin position="1"/>
        <end position="102"/>
    </location>
</feature>
<dbReference type="Gene3D" id="3.40.50.300">
    <property type="entry name" value="P-loop containing nucleotide triphosphate hydrolases"/>
    <property type="match status" value="1"/>
</dbReference>
<dbReference type="InterPro" id="IPR005158">
    <property type="entry name" value="BTAD"/>
</dbReference>
<dbReference type="InterPro" id="IPR016032">
    <property type="entry name" value="Sig_transdc_resp-reg_C-effctor"/>
</dbReference>
<dbReference type="SMART" id="SM00862">
    <property type="entry name" value="Trans_reg_C"/>
    <property type="match status" value="1"/>
</dbReference>
<name>A0AAU7QYR7_9ACTN</name>
<dbReference type="InterPro" id="IPR036388">
    <property type="entry name" value="WH-like_DNA-bd_sf"/>
</dbReference>
<reference evidence="5" key="1">
    <citation type="submission" date="2024-06" db="EMBL/GenBank/DDBJ databases">
        <title>Micromonospora sp. strain HUAS YX12 genome sequences.</title>
        <authorList>
            <person name="Mo P."/>
        </authorList>
    </citation>
    <scope>NUCLEOTIDE SEQUENCE</scope>
    <source>
        <strain evidence="5">HUAS YX12</strain>
    </source>
</reference>
<dbReference type="PANTHER" id="PTHR47691:SF3">
    <property type="entry name" value="HTH-TYPE TRANSCRIPTIONAL REGULATOR RV0890C-RELATED"/>
    <property type="match status" value="1"/>
</dbReference>
<evidence type="ECO:0000256" key="3">
    <source>
        <dbReference type="PROSITE-ProRule" id="PRU01091"/>
    </source>
</evidence>
<dbReference type="Pfam" id="PF03704">
    <property type="entry name" value="BTAD"/>
    <property type="match status" value="1"/>
</dbReference>
<dbReference type="SMART" id="SM01043">
    <property type="entry name" value="BTAD"/>
    <property type="match status" value="1"/>
</dbReference>
<feature type="domain" description="OmpR/PhoB-type" evidence="4">
    <location>
        <begin position="1"/>
        <end position="102"/>
    </location>
</feature>
<evidence type="ECO:0000259" key="4">
    <source>
        <dbReference type="PROSITE" id="PS51755"/>
    </source>
</evidence>
<dbReference type="SUPFAM" id="SSF52540">
    <property type="entry name" value="P-loop containing nucleoside triphosphate hydrolases"/>
    <property type="match status" value="1"/>
</dbReference>
<gene>
    <name evidence="5" type="ORF">ABIH81_26365</name>
</gene>
<dbReference type="EMBL" id="CP157974">
    <property type="protein sequence ID" value="XBT81141.1"/>
    <property type="molecule type" value="Genomic_DNA"/>
</dbReference>